<evidence type="ECO:0000256" key="1">
    <source>
        <dbReference type="ARBA" id="ARBA00004123"/>
    </source>
</evidence>
<dbReference type="Pfam" id="PF00046">
    <property type="entry name" value="Homeodomain"/>
    <property type="match status" value="1"/>
</dbReference>
<evidence type="ECO:0000256" key="4">
    <source>
        <dbReference type="ARBA" id="ARBA00023242"/>
    </source>
</evidence>
<evidence type="ECO:0000256" key="3">
    <source>
        <dbReference type="ARBA" id="ARBA00023155"/>
    </source>
</evidence>
<dbReference type="InterPro" id="IPR009057">
    <property type="entry name" value="Homeodomain-like_sf"/>
</dbReference>
<evidence type="ECO:0000256" key="7">
    <source>
        <dbReference type="SAM" id="MobiDB-lite"/>
    </source>
</evidence>
<dbReference type="InterPro" id="IPR001356">
    <property type="entry name" value="HD"/>
</dbReference>
<dbReference type="AlphaFoldDB" id="A0A7R8UZX7"/>
<evidence type="ECO:0000256" key="6">
    <source>
        <dbReference type="RuleBase" id="RU000682"/>
    </source>
</evidence>
<dbReference type="CDD" id="cd00086">
    <property type="entry name" value="homeodomain"/>
    <property type="match status" value="1"/>
</dbReference>
<dbReference type="FunCoup" id="A0A7R8UZX7">
    <property type="interactions" value="2"/>
</dbReference>
<comment type="subcellular location">
    <subcellularLocation>
        <location evidence="1 5 6">Nucleus</location>
    </subcellularLocation>
</comment>
<dbReference type="PROSITE" id="PS50071">
    <property type="entry name" value="HOMEOBOX_2"/>
    <property type="match status" value="1"/>
</dbReference>
<gene>
    <name evidence="9" type="ORF">HERILL_LOCUS12730</name>
</gene>
<accession>A0A7R8UZX7</accession>
<feature type="domain" description="Homeobox" evidence="8">
    <location>
        <begin position="22"/>
        <end position="82"/>
    </location>
</feature>
<evidence type="ECO:0000313" key="9">
    <source>
        <dbReference type="EMBL" id="CAD7090236.1"/>
    </source>
</evidence>
<organism evidence="9 10">
    <name type="scientific">Hermetia illucens</name>
    <name type="common">Black soldier fly</name>
    <dbReference type="NCBI Taxonomy" id="343691"/>
    <lineage>
        <taxon>Eukaryota</taxon>
        <taxon>Metazoa</taxon>
        <taxon>Ecdysozoa</taxon>
        <taxon>Arthropoda</taxon>
        <taxon>Hexapoda</taxon>
        <taxon>Insecta</taxon>
        <taxon>Pterygota</taxon>
        <taxon>Neoptera</taxon>
        <taxon>Endopterygota</taxon>
        <taxon>Diptera</taxon>
        <taxon>Brachycera</taxon>
        <taxon>Stratiomyomorpha</taxon>
        <taxon>Stratiomyidae</taxon>
        <taxon>Hermetiinae</taxon>
        <taxon>Hermetia</taxon>
    </lineage>
</organism>
<dbReference type="InterPro" id="IPR050649">
    <property type="entry name" value="Paired_Homeobox_TFs"/>
</dbReference>
<evidence type="ECO:0000256" key="5">
    <source>
        <dbReference type="PROSITE-ProRule" id="PRU00108"/>
    </source>
</evidence>
<keyword evidence="3 5" id="KW-0371">Homeobox</keyword>
<proteinExistence type="predicted"/>
<dbReference type="InterPro" id="IPR017970">
    <property type="entry name" value="Homeobox_CS"/>
</dbReference>
<keyword evidence="2 5" id="KW-0238">DNA-binding</keyword>
<feature type="compositionally biased region" description="Polar residues" evidence="7">
    <location>
        <begin position="111"/>
        <end position="125"/>
    </location>
</feature>
<evidence type="ECO:0000256" key="2">
    <source>
        <dbReference type="ARBA" id="ARBA00023125"/>
    </source>
</evidence>
<dbReference type="SMART" id="SM00389">
    <property type="entry name" value="HOX"/>
    <property type="match status" value="1"/>
</dbReference>
<sequence length="251" mass="28261">MAGPFLSPLPGDLLTEYMFGRRRQRRNRTTFTPQQLQELEALFQKTHYPDVFLREEVALRISLSEARVQVWFQNRRAKWRKQARLQLLQDAWRMRCLGLGSPPIIVGGRSSGNASEQPPAQSKTPENMLGPDKSISPPNGDPSAPPFTMMHPAFQNPDAKNQRAIMDENSGEKTYTELKMYKEDNRHYQPDASMQCGNSLGNHHLDGRDSAHNLNGNSESDGSDSEEIDLTSGACIDFSANSNMKNNNNIQ</sequence>
<reference evidence="9 10" key="1">
    <citation type="submission" date="2020-11" db="EMBL/GenBank/DDBJ databases">
        <authorList>
            <person name="Wallbank WR R."/>
            <person name="Pardo Diaz C."/>
            <person name="Kozak K."/>
            <person name="Martin S."/>
            <person name="Jiggins C."/>
            <person name="Moest M."/>
            <person name="Warren A I."/>
            <person name="Generalovic N T."/>
            <person name="Byers J.R.P. K."/>
            <person name="Montejo-Kovacevich G."/>
            <person name="Yen C E."/>
        </authorList>
    </citation>
    <scope>NUCLEOTIDE SEQUENCE [LARGE SCALE GENOMIC DNA]</scope>
</reference>
<name>A0A7R8UZX7_HERIL</name>
<keyword evidence="4 5" id="KW-0539">Nucleus</keyword>
<dbReference type="GO" id="GO:0000981">
    <property type="term" value="F:DNA-binding transcription factor activity, RNA polymerase II-specific"/>
    <property type="evidence" value="ECO:0007669"/>
    <property type="project" value="InterPro"/>
</dbReference>
<protein>
    <recommendedName>
        <fullName evidence="8">Homeobox domain-containing protein</fullName>
    </recommendedName>
</protein>
<dbReference type="PROSITE" id="PS00027">
    <property type="entry name" value="HOMEOBOX_1"/>
    <property type="match status" value="1"/>
</dbReference>
<dbReference type="InParanoid" id="A0A7R8UZX7"/>
<dbReference type="GO" id="GO:0000977">
    <property type="term" value="F:RNA polymerase II transcription regulatory region sequence-specific DNA binding"/>
    <property type="evidence" value="ECO:0007669"/>
    <property type="project" value="TreeGrafter"/>
</dbReference>
<dbReference type="SUPFAM" id="SSF46689">
    <property type="entry name" value="Homeodomain-like"/>
    <property type="match status" value="1"/>
</dbReference>
<dbReference type="EMBL" id="LR899013">
    <property type="protein sequence ID" value="CAD7090236.1"/>
    <property type="molecule type" value="Genomic_DNA"/>
</dbReference>
<dbReference type="Gene3D" id="1.10.10.60">
    <property type="entry name" value="Homeodomain-like"/>
    <property type="match status" value="1"/>
</dbReference>
<dbReference type="OrthoDB" id="6159439at2759"/>
<evidence type="ECO:0000313" key="10">
    <source>
        <dbReference type="Proteomes" id="UP000594454"/>
    </source>
</evidence>
<feature type="region of interest" description="Disordered" evidence="7">
    <location>
        <begin position="107"/>
        <end position="155"/>
    </location>
</feature>
<feature type="region of interest" description="Disordered" evidence="7">
    <location>
        <begin position="189"/>
        <end position="228"/>
    </location>
</feature>
<evidence type="ECO:0000259" key="8">
    <source>
        <dbReference type="PROSITE" id="PS50071"/>
    </source>
</evidence>
<feature type="DNA-binding region" description="Homeobox" evidence="5">
    <location>
        <begin position="24"/>
        <end position="83"/>
    </location>
</feature>
<dbReference type="PANTHER" id="PTHR24329">
    <property type="entry name" value="HOMEOBOX PROTEIN ARISTALESS"/>
    <property type="match status" value="1"/>
</dbReference>
<keyword evidence="10" id="KW-1185">Reference proteome</keyword>
<dbReference type="GO" id="GO:0005634">
    <property type="term" value="C:nucleus"/>
    <property type="evidence" value="ECO:0007669"/>
    <property type="project" value="UniProtKB-SubCell"/>
</dbReference>
<dbReference type="OMA" id="NFTMMHP"/>
<dbReference type="Proteomes" id="UP000594454">
    <property type="component" value="Chromosome 5"/>
</dbReference>
<dbReference type="PANTHER" id="PTHR24329:SF569">
    <property type="entry name" value="IP01065P"/>
    <property type="match status" value="1"/>
</dbReference>
<dbReference type="FunFam" id="1.10.10.60:FF:000291">
    <property type="entry name" value="ALX homeobox protein 1"/>
    <property type="match status" value="1"/>
</dbReference>